<feature type="domain" description="Glycosyl transferase family 1" evidence="1">
    <location>
        <begin position="174"/>
        <end position="312"/>
    </location>
</feature>
<dbReference type="InterPro" id="IPR050194">
    <property type="entry name" value="Glycosyltransferase_grp1"/>
</dbReference>
<dbReference type="SUPFAM" id="SSF53756">
    <property type="entry name" value="UDP-Glycosyltransferase/glycogen phosphorylase"/>
    <property type="match status" value="1"/>
</dbReference>
<dbReference type="CDD" id="cd03801">
    <property type="entry name" value="GT4_PimA-like"/>
    <property type="match status" value="1"/>
</dbReference>
<proteinExistence type="predicted"/>
<dbReference type="EMBL" id="SJON01000018">
    <property type="protein sequence ID" value="TCB83036.1"/>
    <property type="molecule type" value="Genomic_DNA"/>
</dbReference>
<sequence>MNILLISNMYPSKKHPDFGVFVERIVKELETNNNNIHLCVRDSKGKNKLAKVVSYLTLYFKTIYKLLFNKYDFIYCHYVSHTALPIIIASSFGKKMNIVSHVHGGDIKLLKGRNKLFHRLKNQLTTSIFKKSSTIICPSPSYSEFLLANFKANDKNIVVYPSGGVDRCFNYKGAVLKSKDEIVIGYAGRLVQSKNVDLIIKAIKGTEKLKLSIVGDGEQKNELMAISKDANVEFIKPLPHTELASWFKKIDLLIYPSESESLGLVPLEAMACGVYCVLTKIPAFNEFKSQGLNFLQINDFESDAIRDAIVKFSQFGDDELNNINKCNSEIVIQKYGADNVKEVLKGVFQ</sequence>
<gene>
    <name evidence="3" type="ORF">E0L16_18780</name>
</gene>
<dbReference type="Pfam" id="PF13439">
    <property type="entry name" value="Glyco_transf_4"/>
    <property type="match status" value="1"/>
</dbReference>
<dbReference type="InterPro" id="IPR001296">
    <property type="entry name" value="Glyco_trans_1"/>
</dbReference>
<dbReference type="AlphaFoldDB" id="A0AAE8UB49"/>
<evidence type="ECO:0000313" key="3">
    <source>
        <dbReference type="EMBL" id="TCB83036.1"/>
    </source>
</evidence>
<name>A0AAE8UB49_9ENTR</name>
<dbReference type="PANTHER" id="PTHR45947:SF3">
    <property type="entry name" value="SULFOQUINOVOSYL TRANSFERASE SQD2"/>
    <property type="match status" value="1"/>
</dbReference>
<evidence type="ECO:0000259" key="2">
    <source>
        <dbReference type="Pfam" id="PF13439"/>
    </source>
</evidence>
<dbReference type="Proteomes" id="UP000291623">
    <property type="component" value="Unassembled WGS sequence"/>
</dbReference>
<evidence type="ECO:0000259" key="1">
    <source>
        <dbReference type="Pfam" id="PF00534"/>
    </source>
</evidence>
<dbReference type="PANTHER" id="PTHR45947">
    <property type="entry name" value="SULFOQUINOVOSYL TRANSFERASE SQD2"/>
    <property type="match status" value="1"/>
</dbReference>
<evidence type="ECO:0000313" key="4">
    <source>
        <dbReference type="Proteomes" id="UP000291623"/>
    </source>
</evidence>
<accession>A0AAE8UB49</accession>
<comment type="caution">
    <text evidence="3">The sequence shown here is derived from an EMBL/GenBank/DDBJ whole genome shotgun (WGS) entry which is preliminary data.</text>
</comment>
<protein>
    <submittedName>
        <fullName evidence="3">Glycosyltransferase</fullName>
    </submittedName>
</protein>
<dbReference type="RefSeq" id="WP_131637784.1">
    <property type="nucleotide sequence ID" value="NZ_SJON01000018.1"/>
</dbReference>
<dbReference type="GeneID" id="92386827"/>
<organism evidence="3 4">
    <name type="scientific">Enterobacter quasihormaechei</name>
    <dbReference type="NCBI Taxonomy" id="2529382"/>
    <lineage>
        <taxon>Bacteria</taxon>
        <taxon>Pseudomonadati</taxon>
        <taxon>Pseudomonadota</taxon>
        <taxon>Gammaproteobacteria</taxon>
        <taxon>Enterobacterales</taxon>
        <taxon>Enterobacteriaceae</taxon>
        <taxon>Enterobacter</taxon>
    </lineage>
</organism>
<reference evidence="3 4" key="1">
    <citation type="submission" date="2019-02" db="EMBL/GenBank/DDBJ databases">
        <title>The draft genome of Enterobacter spp. strains.</title>
        <authorList>
            <person name="Wang C."/>
            <person name="Feng Y."/>
            <person name="Zong Z."/>
        </authorList>
    </citation>
    <scope>NUCLEOTIDE SEQUENCE [LARGE SCALE GENOMIC DNA]</scope>
    <source>
        <strain evidence="3 4">WCHEQ120003</strain>
    </source>
</reference>
<dbReference type="GO" id="GO:0016757">
    <property type="term" value="F:glycosyltransferase activity"/>
    <property type="evidence" value="ECO:0007669"/>
    <property type="project" value="InterPro"/>
</dbReference>
<feature type="domain" description="Glycosyltransferase subfamily 4-like N-terminal" evidence="2">
    <location>
        <begin position="24"/>
        <end position="163"/>
    </location>
</feature>
<dbReference type="Pfam" id="PF00534">
    <property type="entry name" value="Glycos_transf_1"/>
    <property type="match status" value="1"/>
</dbReference>
<dbReference type="InterPro" id="IPR028098">
    <property type="entry name" value="Glyco_trans_4-like_N"/>
</dbReference>
<dbReference type="Gene3D" id="3.40.50.2000">
    <property type="entry name" value="Glycogen Phosphorylase B"/>
    <property type="match status" value="2"/>
</dbReference>